<reference evidence="2 3" key="1">
    <citation type="submission" date="2024-08" db="EMBL/GenBank/DDBJ databases">
        <title>Gnathostoma spinigerum genome.</title>
        <authorList>
            <person name="Gonzalez-Bertolin B."/>
            <person name="Monzon S."/>
            <person name="Zaballos A."/>
            <person name="Jimenez P."/>
            <person name="Dekumyoy P."/>
            <person name="Varona S."/>
            <person name="Cuesta I."/>
            <person name="Sumanam S."/>
            <person name="Adisakwattana P."/>
            <person name="Gasser R.B."/>
            <person name="Hernandez-Gonzalez A."/>
            <person name="Young N.D."/>
            <person name="Perteguer M.J."/>
        </authorList>
    </citation>
    <scope>NUCLEOTIDE SEQUENCE [LARGE SCALE GENOMIC DNA]</scope>
    <source>
        <strain evidence="2">AL3</strain>
        <tissue evidence="2">Liver</tissue>
    </source>
</reference>
<gene>
    <name evidence="2" type="ORF">AB6A40_002186</name>
</gene>
<organism evidence="2 3">
    <name type="scientific">Gnathostoma spinigerum</name>
    <dbReference type="NCBI Taxonomy" id="75299"/>
    <lineage>
        <taxon>Eukaryota</taxon>
        <taxon>Metazoa</taxon>
        <taxon>Ecdysozoa</taxon>
        <taxon>Nematoda</taxon>
        <taxon>Chromadorea</taxon>
        <taxon>Rhabditida</taxon>
        <taxon>Spirurina</taxon>
        <taxon>Gnathostomatomorpha</taxon>
        <taxon>Gnathostomatoidea</taxon>
        <taxon>Gnathostomatidae</taxon>
        <taxon>Gnathostoma</taxon>
    </lineage>
</organism>
<evidence type="ECO:0000313" key="2">
    <source>
        <dbReference type="EMBL" id="MFH4975477.1"/>
    </source>
</evidence>
<feature type="region of interest" description="Disordered" evidence="1">
    <location>
        <begin position="99"/>
        <end position="123"/>
    </location>
</feature>
<feature type="compositionally biased region" description="Basic and acidic residues" evidence="1">
    <location>
        <begin position="105"/>
        <end position="122"/>
    </location>
</feature>
<name>A0ABD6E861_9BILA</name>
<comment type="caution">
    <text evidence="2">The sequence shown here is derived from an EMBL/GenBank/DDBJ whole genome shotgun (WGS) entry which is preliminary data.</text>
</comment>
<proteinExistence type="predicted"/>
<accession>A0ABD6E861</accession>
<evidence type="ECO:0000313" key="3">
    <source>
        <dbReference type="Proteomes" id="UP001608902"/>
    </source>
</evidence>
<evidence type="ECO:0000256" key="1">
    <source>
        <dbReference type="SAM" id="MobiDB-lite"/>
    </source>
</evidence>
<protein>
    <submittedName>
        <fullName evidence="2">Uncharacterized protein</fullName>
    </submittedName>
</protein>
<keyword evidence="3" id="KW-1185">Reference proteome</keyword>
<dbReference type="EMBL" id="JBGFUD010000924">
    <property type="protein sequence ID" value="MFH4975477.1"/>
    <property type="molecule type" value="Genomic_DNA"/>
</dbReference>
<dbReference type="Proteomes" id="UP001608902">
    <property type="component" value="Unassembled WGS sequence"/>
</dbReference>
<dbReference type="AlphaFoldDB" id="A0ABD6E861"/>
<sequence>MIPSKYSLDYEDEDLNDEYTQLRCEAKSNRYPKDSICHCDYRATTQDAASGSTTDAPSTTGRHHRIYMQNSVQTPSRAKLGRHLRKFASEASFVITPEANSNSSIEHETRRTKGRQSAERAAKQNTPRIINVGALRCMFHLRNESDDGSASVISEATIASSSVTPTAKRRLKFMMQRPKSVTQMGYPLPPTVSQLNTSRTSATLRSLDSLQLPEIRAVADERRISNTYMIDEDSTNEFEDENGKSSLLRFLFFTHKMLL</sequence>